<gene>
    <name evidence="2" type="ORF">GCM10023210_22710</name>
</gene>
<proteinExistence type="predicted"/>
<comment type="caution">
    <text evidence="2">The sequence shown here is derived from an EMBL/GenBank/DDBJ whole genome shotgun (WGS) entry which is preliminary data.</text>
</comment>
<feature type="chain" id="PRO_5047005861" evidence="1">
    <location>
        <begin position="22"/>
        <end position="135"/>
    </location>
</feature>
<accession>A0ABP9MBF5</accession>
<name>A0ABP9MBF5_9FLAO</name>
<dbReference type="Proteomes" id="UP001500353">
    <property type="component" value="Unassembled WGS sequence"/>
</dbReference>
<evidence type="ECO:0000256" key="1">
    <source>
        <dbReference type="SAM" id="SignalP"/>
    </source>
</evidence>
<organism evidence="2 3">
    <name type="scientific">Chryseobacterium ginsengisoli</name>
    <dbReference type="NCBI Taxonomy" id="363853"/>
    <lineage>
        <taxon>Bacteria</taxon>
        <taxon>Pseudomonadati</taxon>
        <taxon>Bacteroidota</taxon>
        <taxon>Flavobacteriia</taxon>
        <taxon>Flavobacteriales</taxon>
        <taxon>Weeksellaceae</taxon>
        <taxon>Chryseobacterium group</taxon>
        <taxon>Chryseobacterium</taxon>
    </lineage>
</organism>
<dbReference type="RefSeq" id="WP_345203812.1">
    <property type="nucleotide sequence ID" value="NZ_BAABHX010000003.1"/>
</dbReference>
<keyword evidence="3" id="KW-1185">Reference proteome</keyword>
<protein>
    <submittedName>
        <fullName evidence="2">Uncharacterized protein</fullName>
    </submittedName>
</protein>
<evidence type="ECO:0000313" key="3">
    <source>
        <dbReference type="Proteomes" id="UP001500353"/>
    </source>
</evidence>
<reference evidence="3" key="1">
    <citation type="journal article" date="2019" name="Int. J. Syst. Evol. Microbiol.">
        <title>The Global Catalogue of Microorganisms (GCM) 10K type strain sequencing project: providing services to taxonomists for standard genome sequencing and annotation.</title>
        <authorList>
            <consortium name="The Broad Institute Genomics Platform"/>
            <consortium name="The Broad Institute Genome Sequencing Center for Infectious Disease"/>
            <person name="Wu L."/>
            <person name="Ma J."/>
        </authorList>
    </citation>
    <scope>NUCLEOTIDE SEQUENCE [LARGE SCALE GENOMIC DNA]</scope>
    <source>
        <strain evidence="3">JCM 18019</strain>
    </source>
</reference>
<evidence type="ECO:0000313" key="2">
    <source>
        <dbReference type="EMBL" id="GAA5092979.1"/>
    </source>
</evidence>
<dbReference type="EMBL" id="BAABHX010000003">
    <property type="protein sequence ID" value="GAA5092979.1"/>
    <property type="molecule type" value="Genomic_DNA"/>
</dbReference>
<feature type="signal peptide" evidence="1">
    <location>
        <begin position="1"/>
        <end position="21"/>
    </location>
</feature>
<sequence length="135" mass="16122">MKNIFKTFIILLFFCFTKSFGQLDTLNYLKQFEINKANYIGQPFSKLLNDMMQIHPKTAWSFTPFNNKNIVTRTSFNFCEKEYSFHNVINLAIFWETPIPRSTTKSYEQLNAFFFTNDEKNFYGGKIVKDIKVYR</sequence>
<keyword evidence="1" id="KW-0732">Signal</keyword>